<proteinExistence type="predicted"/>
<organism evidence="1">
    <name type="scientific">marine sediment metagenome</name>
    <dbReference type="NCBI Taxonomy" id="412755"/>
    <lineage>
        <taxon>unclassified sequences</taxon>
        <taxon>metagenomes</taxon>
        <taxon>ecological metagenomes</taxon>
    </lineage>
</organism>
<feature type="non-terminal residue" evidence="1">
    <location>
        <position position="200"/>
    </location>
</feature>
<gene>
    <name evidence="1" type="ORF">S03H2_63015</name>
</gene>
<dbReference type="Gene3D" id="3.40.50.2000">
    <property type="entry name" value="Glycogen Phosphorylase B"/>
    <property type="match status" value="2"/>
</dbReference>
<evidence type="ECO:0008006" key="2">
    <source>
        <dbReference type="Google" id="ProtNLM"/>
    </source>
</evidence>
<accession>X1KHE8</accession>
<dbReference type="AlphaFoldDB" id="X1KHE8"/>
<comment type="caution">
    <text evidence="1">The sequence shown here is derived from an EMBL/GenBank/DDBJ whole genome shotgun (WGS) entry which is preliminary data.</text>
</comment>
<evidence type="ECO:0000313" key="1">
    <source>
        <dbReference type="EMBL" id="GAH81488.1"/>
    </source>
</evidence>
<sequence length="200" mass="23663">MKKISFICMAGLDQFIDPIIEGLSDNYIVRKFIIRTQQEIYNAIDWADIIWLEWCNQAAIIGTNYEGIKGKKVIVRLHSYEVFMDFTKRINWPAVDRLIFVAPHIRGILKEFIPDIEKEVKTEIVYNGIDLDKTTFQERKPGYNIAWVGFINYKKNPQMALQILKKLTDIDKRYRLYVAGSFQDSRYKIYLEYMIKEMGL</sequence>
<dbReference type="SUPFAM" id="SSF53756">
    <property type="entry name" value="UDP-Glycosyltransferase/glycogen phosphorylase"/>
    <property type="match status" value="1"/>
</dbReference>
<name>X1KHE8_9ZZZZ</name>
<protein>
    <recommendedName>
        <fullName evidence="2">Glycosyltransferase subfamily 4-like N-terminal domain-containing protein</fullName>
    </recommendedName>
</protein>
<reference evidence="1" key="1">
    <citation type="journal article" date="2014" name="Front. Microbiol.">
        <title>High frequency of phylogenetically diverse reductive dehalogenase-homologous genes in deep subseafloor sedimentary metagenomes.</title>
        <authorList>
            <person name="Kawai M."/>
            <person name="Futagami T."/>
            <person name="Toyoda A."/>
            <person name="Takaki Y."/>
            <person name="Nishi S."/>
            <person name="Hori S."/>
            <person name="Arai W."/>
            <person name="Tsubouchi T."/>
            <person name="Morono Y."/>
            <person name="Uchiyama I."/>
            <person name="Ito T."/>
            <person name="Fujiyama A."/>
            <person name="Inagaki F."/>
            <person name="Takami H."/>
        </authorList>
    </citation>
    <scope>NUCLEOTIDE SEQUENCE</scope>
    <source>
        <strain evidence="1">Expedition CK06-06</strain>
    </source>
</reference>
<dbReference type="EMBL" id="BARU01040793">
    <property type="protein sequence ID" value="GAH81488.1"/>
    <property type="molecule type" value="Genomic_DNA"/>
</dbReference>